<dbReference type="InterPro" id="IPR046824">
    <property type="entry name" value="Mss51-like_C"/>
</dbReference>
<evidence type="ECO:0000259" key="1">
    <source>
        <dbReference type="Pfam" id="PF20179"/>
    </source>
</evidence>
<dbReference type="EMBL" id="JBGBPQ010000017">
    <property type="protein sequence ID" value="KAL1507692.1"/>
    <property type="molecule type" value="Genomic_DNA"/>
</dbReference>
<feature type="domain" description="Mitochondrial splicing suppressor 51-like C-terminal" evidence="1">
    <location>
        <begin position="138"/>
        <end position="299"/>
    </location>
</feature>
<dbReference type="Pfam" id="PF20179">
    <property type="entry name" value="MSS51_C"/>
    <property type="match status" value="1"/>
</dbReference>
<organism evidence="2 3">
    <name type="scientific">Prymnesium parvum</name>
    <name type="common">Toxic golden alga</name>
    <dbReference type="NCBI Taxonomy" id="97485"/>
    <lineage>
        <taxon>Eukaryota</taxon>
        <taxon>Haptista</taxon>
        <taxon>Haptophyta</taxon>
        <taxon>Prymnesiophyceae</taxon>
        <taxon>Prymnesiales</taxon>
        <taxon>Prymnesiaceae</taxon>
        <taxon>Prymnesium</taxon>
    </lineage>
</organism>
<name>A0AB34IUW6_PRYPA</name>
<gene>
    <name evidence="2" type="ORF">AB1Y20_007305</name>
</gene>
<evidence type="ECO:0000313" key="3">
    <source>
        <dbReference type="Proteomes" id="UP001515480"/>
    </source>
</evidence>
<sequence>MGVRTRWRCLRRLISQRARRAARRALDSDLAAWVDLCAQRRALARRDALRSLRWEDQAAEQRLPVDRRSLALHRRCRAFIRAHRLRRGDYIHPSGGGPASPRGWAAAALPAARAHRAVATDALSFPLSAALALARLGAARRAPLTLLVLGAEPGAELRGRGKWLELLRCGAREARVLFVGPRVPRRLDGTAERRVDGAGRRVELSFARGAYHDARLRARVDAFGAAQLAVAFNSGLAEHVADWARSLCRLLRAGTPLALTSYHLPEAQLDARTLRWRFGCRLLCAAAPNPYASELPHLDELFPGRTYRANAFLTVAKPAGKW</sequence>
<dbReference type="Proteomes" id="UP001515480">
    <property type="component" value="Unassembled WGS sequence"/>
</dbReference>
<evidence type="ECO:0000313" key="2">
    <source>
        <dbReference type="EMBL" id="KAL1507692.1"/>
    </source>
</evidence>
<reference evidence="2 3" key="1">
    <citation type="journal article" date="2024" name="Science">
        <title>Giant polyketide synthase enzymes in the biosynthesis of giant marine polyether toxins.</title>
        <authorList>
            <person name="Fallon T.R."/>
            <person name="Shende V.V."/>
            <person name="Wierzbicki I.H."/>
            <person name="Pendleton A.L."/>
            <person name="Watervoot N.F."/>
            <person name="Auber R.P."/>
            <person name="Gonzalez D.J."/>
            <person name="Wisecaver J.H."/>
            <person name="Moore B.S."/>
        </authorList>
    </citation>
    <scope>NUCLEOTIDE SEQUENCE [LARGE SCALE GENOMIC DNA]</scope>
    <source>
        <strain evidence="2 3">12B1</strain>
    </source>
</reference>
<dbReference type="PANTHER" id="PTHR28069">
    <property type="entry name" value="GH20023P"/>
    <property type="match status" value="1"/>
</dbReference>
<comment type="caution">
    <text evidence="2">The sequence shown here is derived from an EMBL/GenBank/DDBJ whole genome shotgun (WGS) entry which is preliminary data.</text>
</comment>
<proteinExistence type="predicted"/>
<accession>A0AB34IUW6</accession>
<dbReference type="AlphaFoldDB" id="A0AB34IUW6"/>
<keyword evidence="3" id="KW-1185">Reference proteome</keyword>
<dbReference type="PANTHER" id="PTHR28069:SF1">
    <property type="entry name" value="PROTEIN MSS51, MITOCHONDRIAL"/>
    <property type="match status" value="1"/>
</dbReference>
<protein>
    <recommendedName>
        <fullName evidence="1">Mitochondrial splicing suppressor 51-like C-terminal domain-containing protein</fullName>
    </recommendedName>
</protein>